<comment type="caution">
    <text evidence="1">The sequence shown here is derived from an EMBL/GenBank/DDBJ whole genome shotgun (WGS) entry which is preliminary data.</text>
</comment>
<dbReference type="Proteomes" id="UP001057402">
    <property type="component" value="Chromosome 4"/>
</dbReference>
<reference evidence="2" key="1">
    <citation type="journal article" date="2023" name="Front. Plant Sci.">
        <title>Chromosomal-level genome assembly of Melastoma candidum provides insights into trichome evolution.</title>
        <authorList>
            <person name="Zhong Y."/>
            <person name="Wu W."/>
            <person name="Sun C."/>
            <person name="Zou P."/>
            <person name="Liu Y."/>
            <person name="Dai S."/>
            <person name="Zhou R."/>
        </authorList>
    </citation>
    <scope>NUCLEOTIDE SEQUENCE [LARGE SCALE GENOMIC DNA]</scope>
</reference>
<evidence type="ECO:0000313" key="1">
    <source>
        <dbReference type="EMBL" id="KAI4374201.1"/>
    </source>
</evidence>
<sequence>MSGKRRRGDSKWDSREDPPVSSHHIPDNSWPRRGGVQASRGCDDGHNNCQRWSSANEKDSARSRYDSDFSTQDDMVGARSKRKDGYNSVDAGRKFDSWEGEGTYTTRMSPGLDDWGKRNCSRSPKDRHDRSPANRNWRRSPSGSRSPVRVRKESEIYDRSSSRTSFSSEPCKNFAAGRCRRGTDCRYLHEGCQHHSDAWDNSRRRTGGDFKTFGNPRIPGPFSRKQ</sequence>
<gene>
    <name evidence="1" type="ORF">MLD38_012219</name>
</gene>
<proteinExistence type="predicted"/>
<keyword evidence="2" id="KW-1185">Reference proteome</keyword>
<dbReference type="EMBL" id="CM042883">
    <property type="protein sequence ID" value="KAI4374201.1"/>
    <property type="molecule type" value="Genomic_DNA"/>
</dbReference>
<accession>A0ACB9R7E8</accession>
<protein>
    <submittedName>
        <fullName evidence="1">Uncharacterized protein</fullName>
    </submittedName>
</protein>
<organism evidence="1 2">
    <name type="scientific">Melastoma candidum</name>
    <dbReference type="NCBI Taxonomy" id="119954"/>
    <lineage>
        <taxon>Eukaryota</taxon>
        <taxon>Viridiplantae</taxon>
        <taxon>Streptophyta</taxon>
        <taxon>Embryophyta</taxon>
        <taxon>Tracheophyta</taxon>
        <taxon>Spermatophyta</taxon>
        <taxon>Magnoliopsida</taxon>
        <taxon>eudicotyledons</taxon>
        <taxon>Gunneridae</taxon>
        <taxon>Pentapetalae</taxon>
        <taxon>rosids</taxon>
        <taxon>malvids</taxon>
        <taxon>Myrtales</taxon>
        <taxon>Melastomataceae</taxon>
        <taxon>Melastomatoideae</taxon>
        <taxon>Melastomateae</taxon>
        <taxon>Melastoma</taxon>
    </lineage>
</organism>
<name>A0ACB9R7E8_9MYRT</name>
<evidence type="ECO:0000313" key="2">
    <source>
        <dbReference type="Proteomes" id="UP001057402"/>
    </source>
</evidence>